<dbReference type="InterPro" id="IPR013762">
    <property type="entry name" value="Integrase-like_cat_sf"/>
</dbReference>
<feature type="compositionally biased region" description="Polar residues" evidence="5">
    <location>
        <begin position="23"/>
        <end position="32"/>
    </location>
</feature>
<evidence type="ECO:0000256" key="1">
    <source>
        <dbReference type="ARBA" id="ARBA00008857"/>
    </source>
</evidence>
<dbReference type="PROSITE" id="PS51898">
    <property type="entry name" value="TYR_RECOMBINASE"/>
    <property type="match status" value="1"/>
</dbReference>
<comment type="similarity">
    <text evidence="1">Belongs to the 'phage' integrase family.</text>
</comment>
<evidence type="ECO:0000256" key="2">
    <source>
        <dbReference type="ARBA" id="ARBA00022908"/>
    </source>
</evidence>
<dbReference type="GO" id="GO:0006310">
    <property type="term" value="P:DNA recombination"/>
    <property type="evidence" value="ECO:0007669"/>
    <property type="project" value="UniProtKB-KW"/>
</dbReference>
<keyword evidence="2" id="KW-0229">DNA integration</keyword>
<organism evidence="6 7">
    <name type="scientific">Bradyrhizobium barranii subsp. apii</name>
    <dbReference type="NCBI Taxonomy" id="2819348"/>
    <lineage>
        <taxon>Bacteria</taxon>
        <taxon>Pseudomonadati</taxon>
        <taxon>Pseudomonadota</taxon>
        <taxon>Alphaproteobacteria</taxon>
        <taxon>Hyphomicrobiales</taxon>
        <taxon>Nitrobacteraceae</taxon>
        <taxon>Bradyrhizobium</taxon>
        <taxon>Bradyrhizobium barranii</taxon>
    </lineage>
</organism>
<dbReference type="SUPFAM" id="SSF56349">
    <property type="entry name" value="DNA breaking-rejoining enzymes"/>
    <property type="match status" value="1"/>
</dbReference>
<sequence length="353" mass="39747">MAAHVERLLADLRGNEDPALAEPTQSRSVTDPSTKRGMQITALADAWHDAALKRGVRQRDAKRWKAIALRFQRWLGPDDTNHVTTERVQAWADERNAKGIAAKTINDTDIAALRAVFAWGKRRGWLLSNPAENVRIEGRGKKRTREPWFLDDEIAAILNTALAVHGSKRENPKTTAAKRWVPWLCAYSGARVVEMIQLRKEDLRREATTWVIRVNPEAGDVKTDDYRDVPVHEHLIATGFIEFLQRSKPGHLFCDVGKDGTTAGPADGVYKRVYTMVRSVVTDDRVQPNHAWRYTFKTHGHDAGLNDLTVDAICGHAARTQGEAYRGITVKKRMEVMAAFPRYKLTDIERAAA</sequence>
<dbReference type="Gene3D" id="1.10.443.10">
    <property type="entry name" value="Intergrase catalytic core"/>
    <property type="match status" value="1"/>
</dbReference>
<name>A0A8T5VHT6_9BRAD</name>
<evidence type="ECO:0000256" key="5">
    <source>
        <dbReference type="SAM" id="MobiDB-lite"/>
    </source>
</evidence>
<dbReference type="EMBL" id="CP096255">
    <property type="protein sequence ID" value="UPT88612.1"/>
    <property type="molecule type" value="Genomic_DNA"/>
</dbReference>
<accession>A0A8T5VHT6</accession>
<proteinExistence type="inferred from homology"/>
<dbReference type="Pfam" id="PF02899">
    <property type="entry name" value="Phage_int_SAM_1"/>
    <property type="match status" value="1"/>
</dbReference>
<keyword evidence="4" id="KW-0233">DNA recombination</keyword>
<dbReference type="InterPro" id="IPR002104">
    <property type="entry name" value="Integrase_catalytic"/>
</dbReference>
<dbReference type="InterPro" id="IPR010998">
    <property type="entry name" value="Integrase_recombinase_N"/>
</dbReference>
<dbReference type="InterPro" id="IPR004107">
    <property type="entry name" value="Integrase_SAM-like_N"/>
</dbReference>
<evidence type="ECO:0000313" key="6">
    <source>
        <dbReference type="EMBL" id="UPT88612.1"/>
    </source>
</evidence>
<keyword evidence="3" id="KW-0238">DNA-binding</keyword>
<reference evidence="6" key="1">
    <citation type="journal article" date="2017" name="Syst. Appl. Microbiol.">
        <title>Soybeans inoculated with root zone soils of Canadian native legumes harbour diverse and novel Bradyrhizobium spp. that possess agricultural potential.</title>
        <authorList>
            <person name="Bromfield E.S.P."/>
            <person name="Cloutier S."/>
            <person name="Tambong J.T."/>
            <person name="Tran Thi T.V."/>
        </authorList>
    </citation>
    <scope>NUCLEOTIDE SEQUENCE</scope>
    <source>
        <strain evidence="6">1S5</strain>
    </source>
</reference>
<dbReference type="GO" id="GO:0015074">
    <property type="term" value="P:DNA integration"/>
    <property type="evidence" value="ECO:0007669"/>
    <property type="project" value="UniProtKB-KW"/>
</dbReference>
<dbReference type="RefSeq" id="WP_166104410.1">
    <property type="nucleotide sequence ID" value="NZ_CP096255.1"/>
</dbReference>
<reference evidence="6" key="2">
    <citation type="submission" date="2022-04" db="EMBL/GenBank/DDBJ databases">
        <authorList>
            <person name="Bromfield E.S.P."/>
            <person name="Cloutier S."/>
        </authorList>
    </citation>
    <scope>NUCLEOTIDE SEQUENCE</scope>
    <source>
        <strain evidence="6">1S5</strain>
    </source>
</reference>
<dbReference type="Gene3D" id="1.10.150.130">
    <property type="match status" value="1"/>
</dbReference>
<evidence type="ECO:0000256" key="4">
    <source>
        <dbReference type="ARBA" id="ARBA00023172"/>
    </source>
</evidence>
<evidence type="ECO:0000313" key="7">
    <source>
        <dbReference type="Proteomes" id="UP000551709"/>
    </source>
</evidence>
<protein>
    <submittedName>
        <fullName evidence="6">Site-specific integrase</fullName>
    </submittedName>
</protein>
<feature type="region of interest" description="Disordered" evidence="5">
    <location>
        <begin position="14"/>
        <end position="35"/>
    </location>
</feature>
<dbReference type="AlphaFoldDB" id="A0A8T5VHT6"/>
<dbReference type="GO" id="GO:0003677">
    <property type="term" value="F:DNA binding"/>
    <property type="evidence" value="ECO:0007669"/>
    <property type="project" value="UniProtKB-KW"/>
</dbReference>
<gene>
    <name evidence="6" type="ORF">HAP41_0000005885</name>
</gene>
<dbReference type="PANTHER" id="PTHR30349">
    <property type="entry name" value="PHAGE INTEGRASE-RELATED"/>
    <property type="match status" value="1"/>
</dbReference>
<dbReference type="InterPro" id="IPR050090">
    <property type="entry name" value="Tyrosine_recombinase_XerCD"/>
</dbReference>
<evidence type="ECO:0000256" key="3">
    <source>
        <dbReference type="ARBA" id="ARBA00023125"/>
    </source>
</evidence>
<dbReference type="InterPro" id="IPR011010">
    <property type="entry name" value="DNA_brk_join_enz"/>
</dbReference>
<dbReference type="PANTHER" id="PTHR30349:SF64">
    <property type="entry name" value="PROPHAGE INTEGRASE INTD-RELATED"/>
    <property type="match status" value="1"/>
</dbReference>
<dbReference type="Proteomes" id="UP000551709">
    <property type="component" value="Chromosome"/>
</dbReference>